<organism evidence="2 3">
    <name type="scientific">Kitasatospora cinereorecta</name>
    <dbReference type="NCBI Taxonomy" id="285560"/>
    <lineage>
        <taxon>Bacteria</taxon>
        <taxon>Bacillati</taxon>
        <taxon>Actinomycetota</taxon>
        <taxon>Actinomycetes</taxon>
        <taxon>Kitasatosporales</taxon>
        <taxon>Streptomycetaceae</taxon>
        <taxon>Kitasatospora</taxon>
    </lineage>
</organism>
<dbReference type="RefSeq" id="WP_380231993.1">
    <property type="nucleotide sequence ID" value="NZ_JBHSOC010000063.1"/>
</dbReference>
<accession>A0ABW0VK71</accession>
<dbReference type="Proteomes" id="UP001596066">
    <property type="component" value="Unassembled WGS sequence"/>
</dbReference>
<reference evidence="3" key="1">
    <citation type="journal article" date="2019" name="Int. J. Syst. Evol. Microbiol.">
        <title>The Global Catalogue of Microorganisms (GCM) 10K type strain sequencing project: providing services to taxonomists for standard genome sequencing and annotation.</title>
        <authorList>
            <consortium name="The Broad Institute Genomics Platform"/>
            <consortium name="The Broad Institute Genome Sequencing Center for Infectious Disease"/>
            <person name="Wu L."/>
            <person name="Ma J."/>
        </authorList>
    </citation>
    <scope>NUCLEOTIDE SEQUENCE [LARGE SCALE GENOMIC DNA]</scope>
    <source>
        <strain evidence="3">CGMCC 4.1622</strain>
    </source>
</reference>
<keyword evidence="3" id="KW-1185">Reference proteome</keyword>
<protein>
    <submittedName>
        <fullName evidence="2">Uncharacterized protein</fullName>
    </submittedName>
</protein>
<proteinExistence type="predicted"/>
<comment type="caution">
    <text evidence="2">The sequence shown here is derived from an EMBL/GenBank/DDBJ whole genome shotgun (WGS) entry which is preliminary data.</text>
</comment>
<evidence type="ECO:0000313" key="3">
    <source>
        <dbReference type="Proteomes" id="UP001596066"/>
    </source>
</evidence>
<gene>
    <name evidence="2" type="ORF">ACFPZF_27760</name>
</gene>
<evidence type="ECO:0000313" key="2">
    <source>
        <dbReference type="EMBL" id="MFC5645139.1"/>
    </source>
</evidence>
<dbReference type="EMBL" id="JBHSOC010000063">
    <property type="protein sequence ID" value="MFC5645139.1"/>
    <property type="molecule type" value="Genomic_DNA"/>
</dbReference>
<evidence type="ECO:0000256" key="1">
    <source>
        <dbReference type="SAM" id="MobiDB-lite"/>
    </source>
</evidence>
<sequence>MTENTAVVGVRSAEEVFAALEELDARCRPFTEYEQGPLEAYRWAGGALTAAPVTAAATAGPWGPCRAQMLAECQAAAVAIPQERTGRKRRGWRTRSGCWASTRRWPGCAATTTTGPDRHRPQPAGPVVR</sequence>
<feature type="region of interest" description="Disordered" evidence="1">
    <location>
        <begin position="106"/>
        <end position="129"/>
    </location>
</feature>
<name>A0ABW0VK71_9ACTN</name>